<evidence type="ECO:0000313" key="2">
    <source>
        <dbReference type="Proteomes" id="UP001360953"/>
    </source>
</evidence>
<dbReference type="RefSeq" id="XP_066658482.1">
    <property type="nucleotide sequence ID" value="XM_066797942.1"/>
</dbReference>
<organism evidence="1 2">
    <name type="scientific">Phyllosticta citribraziliensis</name>
    <dbReference type="NCBI Taxonomy" id="989973"/>
    <lineage>
        <taxon>Eukaryota</taxon>
        <taxon>Fungi</taxon>
        <taxon>Dikarya</taxon>
        <taxon>Ascomycota</taxon>
        <taxon>Pezizomycotina</taxon>
        <taxon>Dothideomycetes</taxon>
        <taxon>Dothideomycetes incertae sedis</taxon>
        <taxon>Botryosphaeriales</taxon>
        <taxon>Phyllostictaceae</taxon>
        <taxon>Phyllosticta</taxon>
    </lineage>
</organism>
<name>A0ABR1M3M1_9PEZI</name>
<protein>
    <submittedName>
        <fullName evidence="1">Uncharacterized protein</fullName>
    </submittedName>
</protein>
<sequence>MDPTELRKYIAEGKRREVEGCPKPGYSPDLTAKQQHEVENREIQEALEAHRLKEELEKLWKQEALEKHEKQEALEKPKHHKVFKQRVAPRFELEDTVYILEEKQEDSKIVPIYEVLSIWPKGDSYTYDLGFIEGSEAHTGIEENSLILASKDAGSSSQNDMKGPDAQNTNEVTAEWRATQRDAIATPIDWNGAEELSEVMVFGCTIREADSIEVR</sequence>
<accession>A0ABR1M3M1</accession>
<gene>
    <name evidence="1" type="ORF">J3D65DRAFT_599977</name>
</gene>
<dbReference type="EMBL" id="JBBPEH010000002">
    <property type="protein sequence ID" value="KAK7542189.1"/>
    <property type="molecule type" value="Genomic_DNA"/>
</dbReference>
<proteinExistence type="predicted"/>
<dbReference type="GeneID" id="92030848"/>
<keyword evidence="2" id="KW-1185">Reference proteome</keyword>
<reference evidence="1 2" key="1">
    <citation type="submission" date="2024-04" db="EMBL/GenBank/DDBJ databases">
        <title>Phyllosticta paracitricarpa is synonymous to the EU quarantine fungus P. citricarpa based on phylogenomic analyses.</title>
        <authorList>
            <consortium name="Lawrence Berkeley National Laboratory"/>
            <person name="Van ingen-buijs V.A."/>
            <person name="Van westerhoven A.C."/>
            <person name="Haridas S."/>
            <person name="Skiadas P."/>
            <person name="Martin F."/>
            <person name="Groenewald J.Z."/>
            <person name="Crous P.W."/>
            <person name="Seidl M.F."/>
        </authorList>
    </citation>
    <scope>NUCLEOTIDE SEQUENCE [LARGE SCALE GENOMIC DNA]</scope>
    <source>
        <strain evidence="1 2">CPC 17464</strain>
    </source>
</reference>
<comment type="caution">
    <text evidence="1">The sequence shown here is derived from an EMBL/GenBank/DDBJ whole genome shotgun (WGS) entry which is preliminary data.</text>
</comment>
<evidence type="ECO:0000313" key="1">
    <source>
        <dbReference type="EMBL" id="KAK7542189.1"/>
    </source>
</evidence>
<dbReference type="Proteomes" id="UP001360953">
    <property type="component" value="Unassembled WGS sequence"/>
</dbReference>